<reference evidence="3" key="1">
    <citation type="journal article" date="2019" name="Int. J. Syst. Evol. Microbiol.">
        <title>The Global Catalogue of Microorganisms (GCM) 10K type strain sequencing project: providing services to taxonomists for standard genome sequencing and annotation.</title>
        <authorList>
            <consortium name="The Broad Institute Genomics Platform"/>
            <consortium name="The Broad Institute Genome Sequencing Center for Infectious Disease"/>
            <person name="Wu L."/>
            <person name="Ma J."/>
        </authorList>
    </citation>
    <scope>NUCLEOTIDE SEQUENCE [LARGE SCALE GENOMIC DNA]</scope>
    <source>
        <strain evidence="3">KCTC 42087</strain>
    </source>
</reference>
<organism evidence="2 3">
    <name type="scientific">Actinomadura rugatobispora</name>
    <dbReference type="NCBI Taxonomy" id="1994"/>
    <lineage>
        <taxon>Bacteria</taxon>
        <taxon>Bacillati</taxon>
        <taxon>Actinomycetota</taxon>
        <taxon>Actinomycetes</taxon>
        <taxon>Streptosporangiales</taxon>
        <taxon>Thermomonosporaceae</taxon>
        <taxon>Actinomadura</taxon>
    </lineage>
</organism>
<keyword evidence="3" id="KW-1185">Reference proteome</keyword>
<comment type="caution">
    <text evidence="2">The sequence shown here is derived from an EMBL/GenBank/DDBJ whole genome shotgun (WGS) entry which is preliminary data.</text>
</comment>
<gene>
    <name evidence="2" type="ORF">ACFPZN_34235</name>
</gene>
<dbReference type="RefSeq" id="WP_378286464.1">
    <property type="nucleotide sequence ID" value="NZ_JBHSON010000057.1"/>
</dbReference>
<evidence type="ECO:0000313" key="3">
    <source>
        <dbReference type="Proteomes" id="UP001596074"/>
    </source>
</evidence>
<proteinExistence type="predicted"/>
<evidence type="ECO:0000256" key="1">
    <source>
        <dbReference type="SAM" id="MobiDB-lite"/>
    </source>
</evidence>
<accession>A0ABW1A7V1</accession>
<evidence type="ECO:0008006" key="4">
    <source>
        <dbReference type="Google" id="ProtNLM"/>
    </source>
</evidence>
<dbReference type="Proteomes" id="UP001596074">
    <property type="component" value="Unassembled WGS sequence"/>
</dbReference>
<feature type="compositionally biased region" description="Basic and acidic residues" evidence="1">
    <location>
        <begin position="144"/>
        <end position="158"/>
    </location>
</feature>
<dbReference type="EMBL" id="JBHSON010000057">
    <property type="protein sequence ID" value="MFC5750707.1"/>
    <property type="molecule type" value="Genomic_DNA"/>
</dbReference>
<sequence>MVLLTVDEENVLIHRSVLDRVAEIAERLECRSAVALGSPAAVFEEGAALARLRRDLDQIIALADAAWRTGRLLGDIAVAPGDQPERVLDTAEGRLWAHALRRLELHGTASPRRVTELREPPGTARRAPLSNLIEPLAQAAARARVLDRREREHPHSEDEGPPAAAADGTSLHPRECDFVPGAGTQGN</sequence>
<feature type="region of interest" description="Disordered" evidence="1">
    <location>
        <begin position="111"/>
        <end position="187"/>
    </location>
</feature>
<evidence type="ECO:0000313" key="2">
    <source>
        <dbReference type="EMBL" id="MFC5750707.1"/>
    </source>
</evidence>
<protein>
    <recommendedName>
        <fullName evidence="4">DUF222 domain-containing protein</fullName>
    </recommendedName>
</protein>
<name>A0ABW1A7V1_9ACTN</name>